<gene>
    <name evidence="1" type="ordered locus">RBRH_01082</name>
</gene>
<dbReference type="EMBL" id="FR687359">
    <property type="protein sequence ID" value="CBW74394.1"/>
    <property type="molecule type" value="Genomic_DNA"/>
</dbReference>
<dbReference type="AlphaFoldDB" id="E5AP62"/>
<evidence type="ECO:0000313" key="1">
    <source>
        <dbReference type="EMBL" id="CBW74394.1"/>
    </source>
</evidence>
<accession>E5AP62</accession>
<sequence>MEDRAPVAVTLPANAGALRDKASREATSRGRKVCITDEQQLLCLRFNEQENFYVLGKKACAMGFGSARKD</sequence>
<name>E5AP62_MYCRK</name>
<reference evidence="1 2" key="1">
    <citation type="journal article" date="2011" name="J. Bacteriol.">
        <title>Complete genome sequence of Burkholderia rhizoxinica, an endosymbiont of Rhizopus microsporus.</title>
        <authorList>
            <person name="Lackner G."/>
            <person name="Moebius N."/>
            <person name="Partida-Martinez L."/>
            <person name="Hertweck C."/>
        </authorList>
    </citation>
    <scope>NUCLEOTIDE SEQUENCE [LARGE SCALE GENOMIC DNA]</scope>
    <source>
        <strain evidence="2">DSM 19002 / CIP 109453 / HKI 454</strain>
    </source>
</reference>
<organism evidence="1 2">
    <name type="scientific">Mycetohabitans rhizoxinica (strain DSM 19002 / CIP 109453 / HKI 454)</name>
    <name type="common">Paraburkholderia rhizoxinica</name>
    <dbReference type="NCBI Taxonomy" id="882378"/>
    <lineage>
        <taxon>Bacteria</taxon>
        <taxon>Pseudomonadati</taxon>
        <taxon>Pseudomonadota</taxon>
        <taxon>Betaproteobacteria</taxon>
        <taxon>Burkholderiales</taxon>
        <taxon>Burkholderiaceae</taxon>
        <taxon>Mycetohabitans</taxon>
    </lineage>
</organism>
<dbReference type="Proteomes" id="UP000007437">
    <property type="component" value="Chromosome"/>
</dbReference>
<proteinExistence type="predicted"/>
<protein>
    <submittedName>
        <fullName evidence="1">Uncharacterized protein</fullName>
    </submittedName>
</protein>
<evidence type="ECO:0000313" key="2">
    <source>
        <dbReference type="Proteomes" id="UP000007437"/>
    </source>
</evidence>
<dbReference type="HOGENOM" id="CLU_2750069_0_0_4"/>
<dbReference type="KEGG" id="brh:RBRH_01082"/>